<reference evidence="1" key="1">
    <citation type="journal article" date="2014" name="Int. J. Syst. Evol. Microbiol.">
        <title>Complete genome sequence of Corynebacterium casei LMG S-19264T (=DSM 44701T), isolated from a smear-ripened cheese.</title>
        <authorList>
            <consortium name="US DOE Joint Genome Institute (JGI-PGF)"/>
            <person name="Walter F."/>
            <person name="Albersmeier A."/>
            <person name="Kalinowski J."/>
            <person name="Ruckert C."/>
        </authorList>
    </citation>
    <scope>NUCLEOTIDE SEQUENCE</scope>
    <source>
        <strain evidence="1">CGMCC 1.15725</strain>
    </source>
</reference>
<dbReference type="RefSeq" id="WP_189051500.1">
    <property type="nucleotide sequence ID" value="NZ_BMJQ01000019.1"/>
</dbReference>
<protein>
    <recommendedName>
        <fullName evidence="3">HutD family protein</fullName>
    </recommendedName>
</protein>
<dbReference type="PANTHER" id="PTHR37943:SF1">
    <property type="entry name" value="PROTEIN VES"/>
    <property type="match status" value="1"/>
</dbReference>
<dbReference type="Proteomes" id="UP000646365">
    <property type="component" value="Unassembled WGS sequence"/>
</dbReference>
<evidence type="ECO:0008006" key="3">
    <source>
        <dbReference type="Google" id="ProtNLM"/>
    </source>
</evidence>
<dbReference type="PANTHER" id="PTHR37943">
    <property type="entry name" value="PROTEIN VES"/>
    <property type="match status" value="1"/>
</dbReference>
<dbReference type="AlphaFoldDB" id="A0A8J2YZV9"/>
<dbReference type="EMBL" id="BMJQ01000019">
    <property type="protein sequence ID" value="GGF42474.1"/>
    <property type="molecule type" value="Genomic_DNA"/>
</dbReference>
<name>A0A8J2YZV9_9PROT</name>
<accession>A0A8J2YZV9</accession>
<keyword evidence="2" id="KW-1185">Reference proteome</keyword>
<dbReference type="CDD" id="cd20293">
    <property type="entry name" value="cupin_HutD_N"/>
    <property type="match status" value="1"/>
</dbReference>
<gene>
    <name evidence="1" type="ORF">GCM10011611_56140</name>
</gene>
<dbReference type="SUPFAM" id="SSF51182">
    <property type="entry name" value="RmlC-like cupins"/>
    <property type="match status" value="1"/>
</dbReference>
<evidence type="ECO:0000313" key="2">
    <source>
        <dbReference type="Proteomes" id="UP000646365"/>
    </source>
</evidence>
<dbReference type="InterPro" id="IPR014710">
    <property type="entry name" value="RmlC-like_jellyroll"/>
</dbReference>
<reference evidence="1" key="2">
    <citation type="submission" date="2020-09" db="EMBL/GenBank/DDBJ databases">
        <authorList>
            <person name="Sun Q."/>
            <person name="Zhou Y."/>
        </authorList>
    </citation>
    <scope>NUCLEOTIDE SEQUENCE</scope>
    <source>
        <strain evidence="1">CGMCC 1.15725</strain>
    </source>
</reference>
<proteinExistence type="predicted"/>
<dbReference type="Pfam" id="PF05962">
    <property type="entry name" value="HutD"/>
    <property type="match status" value="1"/>
</dbReference>
<dbReference type="InterPro" id="IPR010282">
    <property type="entry name" value="Uncharacterised_HutD/Ves"/>
</dbReference>
<sequence>MEVIRAAQCRTMPWKNGGGSTTEIAADPPGASLDAFDWRVSMARVASNGPFSHFAGIDRTLAVVEGEGIELTIDGGPPVALTRDAPPLSFPGDKPTAATLAAGPITDLNVMSRRGRYGHRLTRLAGAEALPGEDGIDVVIVLAVHGEAMVEAEDASAALGAGDAAILHRPAAGAVRFVPRAEAVAYLIVLRADR</sequence>
<evidence type="ECO:0000313" key="1">
    <source>
        <dbReference type="EMBL" id="GGF42474.1"/>
    </source>
</evidence>
<organism evidence="1 2">
    <name type="scientific">Aliidongia dinghuensis</name>
    <dbReference type="NCBI Taxonomy" id="1867774"/>
    <lineage>
        <taxon>Bacteria</taxon>
        <taxon>Pseudomonadati</taxon>
        <taxon>Pseudomonadota</taxon>
        <taxon>Alphaproteobacteria</taxon>
        <taxon>Rhodospirillales</taxon>
        <taxon>Dongiaceae</taxon>
        <taxon>Aliidongia</taxon>
    </lineage>
</organism>
<dbReference type="InterPro" id="IPR011051">
    <property type="entry name" value="RmlC_Cupin_sf"/>
</dbReference>
<comment type="caution">
    <text evidence="1">The sequence shown here is derived from an EMBL/GenBank/DDBJ whole genome shotgun (WGS) entry which is preliminary data.</text>
</comment>
<dbReference type="Gene3D" id="2.60.120.10">
    <property type="entry name" value="Jelly Rolls"/>
    <property type="match status" value="1"/>
</dbReference>